<accession>A0A1A8ESU5</accession>
<proteinExistence type="predicted"/>
<evidence type="ECO:0000313" key="1">
    <source>
        <dbReference type="EMBL" id="SBQ50215.1"/>
    </source>
</evidence>
<name>A0A1A8ESU5_9TELE</name>
<reference evidence="1" key="2">
    <citation type="submission" date="2016-06" db="EMBL/GenBank/DDBJ databases">
        <title>The genome of a short-lived fish provides insights into sex chromosome evolution and the genetic control of aging.</title>
        <authorList>
            <person name="Reichwald K."/>
            <person name="Felder M."/>
            <person name="Petzold A."/>
            <person name="Koch P."/>
            <person name="Groth M."/>
            <person name="Platzer M."/>
        </authorList>
    </citation>
    <scope>NUCLEOTIDE SEQUENCE</scope>
    <source>
        <tissue evidence="1">Brain</tissue>
    </source>
</reference>
<dbReference type="EMBL" id="HAEB01003688">
    <property type="protein sequence ID" value="SBQ50215.1"/>
    <property type="molecule type" value="Transcribed_RNA"/>
</dbReference>
<gene>
    <name evidence="1" type="primary">PFMALIP_04844</name>
</gene>
<dbReference type="AlphaFoldDB" id="A0A1A8ESU5"/>
<feature type="non-terminal residue" evidence="1">
    <location>
        <position position="1"/>
    </location>
</feature>
<reference evidence="1" key="1">
    <citation type="submission" date="2016-05" db="EMBL/GenBank/DDBJ databases">
        <authorList>
            <person name="Lavstsen T."/>
            <person name="Jespersen J.S."/>
        </authorList>
    </citation>
    <scope>NUCLEOTIDE SEQUENCE</scope>
    <source>
        <tissue evidence="1">Brain</tissue>
    </source>
</reference>
<organism evidence="1">
    <name type="scientific">Nothobranchius korthausae</name>
    <dbReference type="NCBI Taxonomy" id="1143690"/>
    <lineage>
        <taxon>Eukaryota</taxon>
        <taxon>Metazoa</taxon>
        <taxon>Chordata</taxon>
        <taxon>Craniata</taxon>
        <taxon>Vertebrata</taxon>
        <taxon>Euteleostomi</taxon>
        <taxon>Actinopterygii</taxon>
        <taxon>Neopterygii</taxon>
        <taxon>Teleostei</taxon>
        <taxon>Neoteleostei</taxon>
        <taxon>Acanthomorphata</taxon>
        <taxon>Ovalentaria</taxon>
        <taxon>Atherinomorphae</taxon>
        <taxon>Cyprinodontiformes</taxon>
        <taxon>Nothobranchiidae</taxon>
        <taxon>Nothobranchius</taxon>
    </lineage>
</organism>
<sequence length="95" mass="11273">IFLMKRKFVLNKGQFPLQSQRYRRGLEPLKRKKEENSDFSPRIPCQNSEVKSQNSEKKYIRILTPCYVFSVSFLVSLPYTHSSNVSIFTLFCEQF</sequence>
<feature type="non-terminal residue" evidence="1">
    <location>
        <position position="95"/>
    </location>
</feature>
<protein>
    <submittedName>
        <fullName evidence="1">Uncharacterized protein</fullName>
    </submittedName>
</protein>